<sequence>MNKIFILSTVLATALFANSIGQDEQYTNTNDKSVQKNSDQSATDEKSKSISKEKGQEVNQGSETSKSKEKERTLSTETSQSDSKSKSIKRVIDMQATMMMPEIDYLVEEFINKYTKDPRTFMEWLPIRDSDIPQMFKAFKAQEMENAKYNYMYWVDQPMEQEIQNKNGLGARLLAGGVETGTDTPRARTMAMIALMMDDFGNKYNKLFNEFFSIYRLPLAEVSTRTNDVPQQYLSPAFYSSKFITDVSGGWNGNFVFTIKNFFDNDLKFFNKEYLLHTKPQDGKFSLLKNSQPIIEISPVRELHFYGDLIFMRDFDGEMSNKNITVIDRVLNVDGINLSKKNEHNKFDDYFKKLMKLYIEAFSSVNISENNTYSLEEIQYRVREYLYKKTTGRDDFLERYLSDPSDFWKPRGKDLIKLPRVQTSYNDVIFSKSEGYILNQKISFNIESSESVQENFNRAMREANSEKFAESVKRAINQFQRENKQDMARLAMQLANKIAFNKNYLIKQDLINKASTSTDILKSMLDIVK</sequence>
<feature type="region of interest" description="Disordered" evidence="1">
    <location>
        <begin position="25"/>
        <end position="88"/>
    </location>
</feature>
<gene>
    <name evidence="2" type="ORF">ERS739220_01409</name>
</gene>
<evidence type="ECO:0000313" key="2">
    <source>
        <dbReference type="EMBL" id="CUU83241.1"/>
    </source>
</evidence>
<name>A0A9W5ARI2_CAMHY</name>
<evidence type="ECO:0000313" key="3">
    <source>
        <dbReference type="Proteomes" id="UP000052257"/>
    </source>
</evidence>
<comment type="caution">
    <text evidence="2">The sequence shown here is derived from an EMBL/GenBank/DDBJ whole genome shotgun (WGS) entry which is preliminary data.</text>
</comment>
<feature type="compositionally biased region" description="Polar residues" evidence="1">
    <location>
        <begin position="25"/>
        <end position="41"/>
    </location>
</feature>
<evidence type="ECO:0000256" key="1">
    <source>
        <dbReference type="SAM" id="MobiDB-lite"/>
    </source>
</evidence>
<dbReference type="RefSeq" id="WP_059427522.1">
    <property type="nucleotide sequence ID" value="NZ_FAUT01000001.1"/>
</dbReference>
<accession>A0A9W5ARI2</accession>
<dbReference type="AlphaFoldDB" id="A0A9W5ARI2"/>
<dbReference type="EMBL" id="FAUW01000003">
    <property type="protein sequence ID" value="CUU83241.1"/>
    <property type="molecule type" value="Genomic_DNA"/>
</dbReference>
<reference evidence="2 3" key="1">
    <citation type="submission" date="2015-11" db="EMBL/GenBank/DDBJ databases">
        <authorList>
            <consortium name="Pathogen Informatics"/>
        </authorList>
    </citation>
    <scope>NUCLEOTIDE SEQUENCE [LARGE SCALE GENOMIC DNA]</scope>
    <source>
        <strain evidence="2 3">006A-0191</strain>
    </source>
</reference>
<organism evidence="2 3">
    <name type="scientific">Campylobacter hyointestinalis subsp. hyointestinalis</name>
    <dbReference type="NCBI Taxonomy" id="91352"/>
    <lineage>
        <taxon>Bacteria</taxon>
        <taxon>Pseudomonadati</taxon>
        <taxon>Campylobacterota</taxon>
        <taxon>Epsilonproteobacteria</taxon>
        <taxon>Campylobacterales</taxon>
        <taxon>Campylobacteraceae</taxon>
        <taxon>Campylobacter</taxon>
    </lineage>
</organism>
<proteinExistence type="predicted"/>
<dbReference type="GeneID" id="29474312"/>
<feature type="compositionally biased region" description="Basic and acidic residues" evidence="1">
    <location>
        <begin position="43"/>
        <end position="56"/>
    </location>
</feature>
<dbReference type="Proteomes" id="UP000052257">
    <property type="component" value="Unassembled WGS sequence"/>
</dbReference>
<feature type="compositionally biased region" description="Basic and acidic residues" evidence="1">
    <location>
        <begin position="65"/>
        <end position="74"/>
    </location>
</feature>
<protein>
    <submittedName>
        <fullName evidence="2">Uncharacterized protein</fullName>
    </submittedName>
</protein>